<reference evidence="1 2" key="1">
    <citation type="journal article" date="2017" name="FEMS Microbiol. Ecol.">
        <title>Reconstructed genomes of novel Dehalococcoides mccartyi strains from 1,2,3,4-tetrachlorodibenzo-p-dioxin-dechlorinating enrichment cultures reveal divergent reductive dehalogenase gene profiles.</title>
        <authorList>
            <person name="Dam H.T."/>
            <person name="Vollmers J."/>
            <person name="Kaster A.K."/>
            <person name="Haggblom M.M."/>
        </authorList>
    </citation>
    <scope>NUCLEOTIDE SEQUENCE [LARGE SCALE GENOMIC DNA]</scope>
    <source>
        <strain evidence="1 2">H1-3-2.001</strain>
    </source>
</reference>
<name>A0A2J1DT19_9CHLR</name>
<evidence type="ECO:0000313" key="1">
    <source>
        <dbReference type="EMBL" id="PKH45286.1"/>
    </source>
</evidence>
<accession>A0A2J1DT19</accession>
<proteinExistence type="predicted"/>
<comment type="caution">
    <text evidence="1">The sequence shown here is derived from an EMBL/GenBank/DDBJ whole genome shotgun (WGS) entry which is preliminary data.</text>
</comment>
<organism evidence="1 2">
    <name type="scientific">Dehalococcoides mccartyi</name>
    <dbReference type="NCBI Taxonomy" id="61435"/>
    <lineage>
        <taxon>Bacteria</taxon>
        <taxon>Bacillati</taxon>
        <taxon>Chloroflexota</taxon>
        <taxon>Dehalococcoidia</taxon>
        <taxon>Dehalococcoidales</taxon>
        <taxon>Dehalococcoidaceae</taxon>
        <taxon>Dehalococcoides</taxon>
    </lineage>
</organism>
<sequence>MPQQQVTYRIKNEHTGQWWEGKADSPTDAMRKAALEYPVKNPKFGWTAENCWVRQWCSGGYGSWVTLTMAAKKMEMAKS</sequence>
<dbReference type="EMBL" id="PHFD01000356">
    <property type="protein sequence ID" value="PKH45286.1"/>
    <property type="molecule type" value="Genomic_DNA"/>
</dbReference>
<evidence type="ECO:0000313" key="2">
    <source>
        <dbReference type="Proteomes" id="UP000233649"/>
    </source>
</evidence>
<dbReference type="AlphaFoldDB" id="A0A2J1DT19"/>
<dbReference type="Proteomes" id="UP000233649">
    <property type="component" value="Unassembled WGS sequence"/>
</dbReference>
<gene>
    <name evidence="1" type="ORF">CVH13_01569</name>
</gene>
<protein>
    <submittedName>
        <fullName evidence="1">Uncharacterized protein</fullName>
    </submittedName>
</protein>